<reference evidence="2" key="1">
    <citation type="submission" date="2016-04" db="EMBL/GenBank/DDBJ databases">
        <authorList>
            <person name="Evans L.H."/>
            <person name="Alamgir A."/>
            <person name="Owens N."/>
            <person name="Weber N.D."/>
            <person name="Virtaneva K."/>
            <person name="Barbian K."/>
            <person name="Babar A."/>
            <person name="Rosenke K."/>
        </authorList>
    </citation>
    <scope>NUCLEOTIDE SEQUENCE [LARGE SCALE GENOMIC DNA]</scope>
    <source>
        <strain evidence="2">CBS 101.48</strain>
    </source>
</reference>
<accession>A0A168MS90</accession>
<name>A0A168MS90_ABSGL</name>
<dbReference type="Proteomes" id="UP000078561">
    <property type="component" value="Unassembled WGS sequence"/>
</dbReference>
<evidence type="ECO:0000256" key="1">
    <source>
        <dbReference type="SAM" id="MobiDB-lite"/>
    </source>
</evidence>
<dbReference type="OrthoDB" id="10614980at2759"/>
<protein>
    <submittedName>
        <fullName evidence="2">Uncharacterized protein</fullName>
    </submittedName>
</protein>
<evidence type="ECO:0000313" key="3">
    <source>
        <dbReference type="Proteomes" id="UP000078561"/>
    </source>
</evidence>
<dbReference type="InParanoid" id="A0A168MS90"/>
<sequence>MITGSHLQPSLLYCSSDVYAYTPLFSVESQDDSDDRPCTVAASFTHTTDFDNDQPPPSVHHSHERFNPTEVGHSTPMSTDTIYVDDSSAQGQCESSAASASEDHVQQVQVLDEEWHNKNRLCLQQIDTLPEAAFQQWQAYDSTWQNIELYQYQHYESLSSLCVQSIYRSQRIKLQTQLRSVLNNDHPALLDMDSEHDQHKQNIDVQMDSRMANADDMHQWERDAIDREHKVSNRSSFCVACCVLNKQLALLKETVESLDDELLDYLSEIKRVLLIEGDLDIEVPKDLLSLYQDGKDERSNSKQYRAQQVLLKHRRSMNHILFFLYSDGLLNCPVLP</sequence>
<keyword evidence="3" id="KW-1185">Reference proteome</keyword>
<gene>
    <name evidence="2" type="primary">ABSGL_04677.1 scaffold 5764</name>
</gene>
<dbReference type="EMBL" id="LT552482">
    <property type="protein sequence ID" value="SAL99096.1"/>
    <property type="molecule type" value="Genomic_DNA"/>
</dbReference>
<dbReference type="AlphaFoldDB" id="A0A168MS90"/>
<feature type="region of interest" description="Disordered" evidence="1">
    <location>
        <begin position="46"/>
        <end position="75"/>
    </location>
</feature>
<organism evidence="2">
    <name type="scientific">Absidia glauca</name>
    <name type="common">Pin mould</name>
    <dbReference type="NCBI Taxonomy" id="4829"/>
    <lineage>
        <taxon>Eukaryota</taxon>
        <taxon>Fungi</taxon>
        <taxon>Fungi incertae sedis</taxon>
        <taxon>Mucoromycota</taxon>
        <taxon>Mucoromycotina</taxon>
        <taxon>Mucoromycetes</taxon>
        <taxon>Mucorales</taxon>
        <taxon>Cunninghamellaceae</taxon>
        <taxon>Absidia</taxon>
    </lineage>
</organism>
<proteinExistence type="predicted"/>
<evidence type="ECO:0000313" key="2">
    <source>
        <dbReference type="EMBL" id="SAL99096.1"/>
    </source>
</evidence>